<dbReference type="GO" id="GO:0006313">
    <property type="term" value="P:DNA transposition"/>
    <property type="evidence" value="ECO:0007669"/>
    <property type="project" value="InterPro"/>
</dbReference>
<dbReference type="GO" id="GO:0005634">
    <property type="term" value="C:nucleus"/>
    <property type="evidence" value="ECO:0007669"/>
    <property type="project" value="UniProtKB-SubCell"/>
</dbReference>
<comment type="subcellular location">
    <subcellularLocation>
        <location evidence="1">Nucleus</location>
    </subcellularLocation>
</comment>
<dbReference type="AlphaFoldDB" id="A0A2H1VMJ9"/>
<accession>A0A2H1VMJ9</accession>
<dbReference type="EMBL" id="ODYU01003376">
    <property type="protein sequence ID" value="SOQ42051.1"/>
    <property type="molecule type" value="Genomic_DNA"/>
</dbReference>
<dbReference type="Gene3D" id="1.10.10.10">
    <property type="entry name" value="Winged helix-like DNA-binding domain superfamily/Winged helix DNA-binding domain"/>
    <property type="match status" value="1"/>
</dbReference>
<dbReference type="Pfam" id="PF13551">
    <property type="entry name" value="HTH_29"/>
    <property type="match status" value="1"/>
</dbReference>
<gene>
    <name evidence="3" type="ORF">SFRICE_000949</name>
</gene>
<dbReference type="SUPFAM" id="SSF46689">
    <property type="entry name" value="Homeodomain-like"/>
    <property type="match status" value="1"/>
</dbReference>
<reference evidence="3" key="1">
    <citation type="submission" date="2016-07" db="EMBL/GenBank/DDBJ databases">
        <authorList>
            <person name="Bretaudeau A."/>
        </authorList>
    </citation>
    <scope>NUCLEOTIDE SEQUENCE</scope>
    <source>
        <strain evidence="3">Rice</strain>
        <tissue evidence="3">Whole body</tissue>
    </source>
</reference>
<feature type="domain" description="Transposase Tc1-like" evidence="2">
    <location>
        <begin position="71"/>
        <end position="138"/>
    </location>
</feature>
<dbReference type="InterPro" id="IPR009057">
    <property type="entry name" value="Homeodomain-like_sf"/>
</dbReference>
<protein>
    <submittedName>
        <fullName evidence="3">SFRICE_000949</fullName>
    </submittedName>
</protein>
<evidence type="ECO:0000256" key="1">
    <source>
        <dbReference type="ARBA" id="ARBA00004123"/>
    </source>
</evidence>
<dbReference type="GO" id="GO:0015074">
    <property type="term" value="P:DNA integration"/>
    <property type="evidence" value="ECO:0007669"/>
    <property type="project" value="InterPro"/>
</dbReference>
<dbReference type="InterPro" id="IPR002492">
    <property type="entry name" value="Transposase_Tc1-like"/>
</dbReference>
<organism evidence="3">
    <name type="scientific">Spodoptera frugiperda</name>
    <name type="common">Fall armyworm</name>
    <dbReference type="NCBI Taxonomy" id="7108"/>
    <lineage>
        <taxon>Eukaryota</taxon>
        <taxon>Metazoa</taxon>
        <taxon>Ecdysozoa</taxon>
        <taxon>Arthropoda</taxon>
        <taxon>Hexapoda</taxon>
        <taxon>Insecta</taxon>
        <taxon>Pterygota</taxon>
        <taxon>Neoptera</taxon>
        <taxon>Endopterygota</taxon>
        <taxon>Lepidoptera</taxon>
        <taxon>Glossata</taxon>
        <taxon>Ditrysia</taxon>
        <taxon>Noctuoidea</taxon>
        <taxon>Noctuidae</taxon>
        <taxon>Amphipyrinae</taxon>
        <taxon>Spodoptera</taxon>
    </lineage>
</organism>
<sequence length="138" mass="15957">MSDLPATEVARAVTMIDEGHTYRSVSRTVGVSVSVIHRCVKRYRQTGSYVRRRGQGRKRATNAVEERFIRVQTLRNRRQTAVQTRNLLEEVRNARVSERTVRRRLNECGLKSYVPGKAPKLEASHRVARLTFARQHQD</sequence>
<dbReference type="GO" id="GO:0003677">
    <property type="term" value="F:DNA binding"/>
    <property type="evidence" value="ECO:0007669"/>
    <property type="project" value="InterPro"/>
</dbReference>
<evidence type="ECO:0000313" key="3">
    <source>
        <dbReference type="EMBL" id="SOQ42051.1"/>
    </source>
</evidence>
<name>A0A2H1VMJ9_SPOFR</name>
<dbReference type="Pfam" id="PF01498">
    <property type="entry name" value="HTH_Tnp_Tc3_2"/>
    <property type="match status" value="1"/>
</dbReference>
<proteinExistence type="predicted"/>
<evidence type="ECO:0000259" key="2">
    <source>
        <dbReference type="Pfam" id="PF01498"/>
    </source>
</evidence>
<dbReference type="InterPro" id="IPR036388">
    <property type="entry name" value="WH-like_DNA-bd_sf"/>
</dbReference>